<dbReference type="RefSeq" id="WP_183508836.1">
    <property type="nucleotide sequence ID" value="NZ_BSPG01000024.1"/>
</dbReference>
<gene>
    <name evidence="1" type="ORF">GGR33_004265</name>
</gene>
<proteinExistence type="predicted"/>
<comment type="caution">
    <text evidence="1">The sequence shown here is derived from an EMBL/GenBank/DDBJ whole genome shotgun (WGS) entry which is preliminary data.</text>
</comment>
<dbReference type="AlphaFoldDB" id="A0A7W6ARR9"/>
<evidence type="ECO:0000313" key="2">
    <source>
        <dbReference type="Proteomes" id="UP000517759"/>
    </source>
</evidence>
<dbReference type="Proteomes" id="UP000517759">
    <property type="component" value="Unassembled WGS sequence"/>
</dbReference>
<name>A0A7W6ARR9_9HYPH</name>
<sequence length="64" mass="7397">MMTDKPRPEPPEPYLTFRQAATALNVPYFKIQRAAKLGLIPIYKLLNSRSYVKASEIKELMRSN</sequence>
<accession>A0A7W6ARR9</accession>
<protein>
    <submittedName>
        <fullName evidence="1">Putative site-specific integrase-resolvase</fullName>
    </submittedName>
</protein>
<reference evidence="1 2" key="1">
    <citation type="submission" date="2020-08" db="EMBL/GenBank/DDBJ databases">
        <title>Genomic Encyclopedia of Type Strains, Phase IV (KMG-IV): sequencing the most valuable type-strain genomes for metagenomic binning, comparative biology and taxonomic classification.</title>
        <authorList>
            <person name="Goeker M."/>
        </authorList>
    </citation>
    <scope>NUCLEOTIDE SEQUENCE [LARGE SCALE GENOMIC DNA]</scope>
    <source>
        <strain evidence="1 2">DSM 24105</strain>
    </source>
</reference>
<evidence type="ECO:0000313" key="1">
    <source>
        <dbReference type="EMBL" id="MBB3904742.1"/>
    </source>
</evidence>
<dbReference type="EMBL" id="JACIDN010000008">
    <property type="protein sequence ID" value="MBB3904742.1"/>
    <property type="molecule type" value="Genomic_DNA"/>
</dbReference>
<organism evidence="1 2">
    <name type="scientific">Methylobacterium brachythecii</name>
    <dbReference type="NCBI Taxonomy" id="1176177"/>
    <lineage>
        <taxon>Bacteria</taxon>
        <taxon>Pseudomonadati</taxon>
        <taxon>Pseudomonadota</taxon>
        <taxon>Alphaproteobacteria</taxon>
        <taxon>Hyphomicrobiales</taxon>
        <taxon>Methylobacteriaceae</taxon>
        <taxon>Methylobacterium</taxon>
    </lineage>
</organism>